<evidence type="ECO:0008006" key="7">
    <source>
        <dbReference type="Google" id="ProtNLM"/>
    </source>
</evidence>
<protein>
    <recommendedName>
        <fullName evidence="7">Pfs domain-containing protein</fullName>
    </recommendedName>
</protein>
<dbReference type="PROSITE" id="PS50088">
    <property type="entry name" value="ANK_REPEAT"/>
    <property type="match status" value="4"/>
</dbReference>
<keyword evidence="1" id="KW-0677">Repeat</keyword>
<comment type="caution">
    <text evidence="5">The sequence shown here is derived from an EMBL/GenBank/DDBJ whole genome shotgun (WGS) entry which is preliminary data.</text>
</comment>
<name>A0AAI9XNN8_9PEZI</name>
<feature type="repeat" description="ANK" evidence="3">
    <location>
        <begin position="1232"/>
        <end position="1264"/>
    </location>
</feature>
<evidence type="ECO:0000313" key="6">
    <source>
        <dbReference type="Proteomes" id="UP001239795"/>
    </source>
</evidence>
<dbReference type="PRINTS" id="PR01415">
    <property type="entry name" value="ANKYRIN"/>
</dbReference>
<keyword evidence="6" id="KW-1185">Reference proteome</keyword>
<dbReference type="InterPro" id="IPR002110">
    <property type="entry name" value="Ankyrin_rpt"/>
</dbReference>
<dbReference type="PROSITE" id="PS50297">
    <property type="entry name" value="ANK_REP_REGION"/>
    <property type="match status" value="4"/>
</dbReference>
<feature type="region of interest" description="Disordered" evidence="4">
    <location>
        <begin position="593"/>
        <end position="624"/>
    </location>
</feature>
<feature type="repeat" description="ANK" evidence="3">
    <location>
        <begin position="1099"/>
        <end position="1131"/>
    </location>
</feature>
<dbReference type="Proteomes" id="UP001239795">
    <property type="component" value="Unassembled WGS sequence"/>
</dbReference>
<dbReference type="InterPro" id="IPR036770">
    <property type="entry name" value="Ankyrin_rpt-contain_sf"/>
</dbReference>
<keyword evidence="2 3" id="KW-0040">ANK repeat</keyword>
<accession>A0AAI9XNN8</accession>
<reference evidence="5 6" key="1">
    <citation type="submission" date="2016-10" db="EMBL/GenBank/DDBJ databases">
        <title>The genome sequence of Colletotrichum fioriniae PJ7.</title>
        <authorList>
            <person name="Baroncelli R."/>
        </authorList>
    </citation>
    <scope>NUCLEOTIDE SEQUENCE [LARGE SCALE GENOMIC DNA]</scope>
    <source>
        <strain evidence="5">Col 31</strain>
    </source>
</reference>
<feature type="region of interest" description="Disordered" evidence="4">
    <location>
        <begin position="274"/>
        <end position="295"/>
    </location>
</feature>
<feature type="region of interest" description="Disordered" evidence="4">
    <location>
        <begin position="854"/>
        <end position="878"/>
    </location>
</feature>
<evidence type="ECO:0000256" key="1">
    <source>
        <dbReference type="ARBA" id="ARBA00022737"/>
    </source>
</evidence>
<dbReference type="SMART" id="SM00248">
    <property type="entry name" value="ANK"/>
    <property type="match status" value="11"/>
</dbReference>
<dbReference type="EMBL" id="MLGG01000018">
    <property type="protein sequence ID" value="KAK1456814.1"/>
    <property type="molecule type" value="Genomic_DNA"/>
</dbReference>
<feature type="repeat" description="ANK" evidence="3">
    <location>
        <begin position="1199"/>
        <end position="1231"/>
    </location>
</feature>
<evidence type="ECO:0000313" key="5">
    <source>
        <dbReference type="EMBL" id="KAK1456814.1"/>
    </source>
</evidence>
<gene>
    <name evidence="5" type="ORF">CMEL01_16171</name>
</gene>
<evidence type="ECO:0000256" key="2">
    <source>
        <dbReference type="ARBA" id="ARBA00023043"/>
    </source>
</evidence>
<dbReference type="InterPro" id="IPR051165">
    <property type="entry name" value="Multifunctional_ANK_Repeat"/>
</dbReference>
<proteinExistence type="predicted"/>
<evidence type="ECO:0000256" key="4">
    <source>
        <dbReference type="SAM" id="MobiDB-lite"/>
    </source>
</evidence>
<evidence type="ECO:0000256" key="3">
    <source>
        <dbReference type="PROSITE-ProRule" id="PRU00023"/>
    </source>
</evidence>
<dbReference type="PANTHER" id="PTHR24123">
    <property type="entry name" value="ANKYRIN REPEAT-CONTAINING"/>
    <property type="match status" value="1"/>
</dbReference>
<feature type="repeat" description="ANK" evidence="3">
    <location>
        <begin position="1034"/>
        <end position="1066"/>
    </location>
</feature>
<dbReference type="PANTHER" id="PTHR24123:SF33">
    <property type="entry name" value="PROTEIN HOS4"/>
    <property type="match status" value="1"/>
</dbReference>
<feature type="region of interest" description="Disordered" evidence="4">
    <location>
        <begin position="117"/>
        <end position="141"/>
    </location>
</feature>
<dbReference type="Gene3D" id="1.25.40.20">
    <property type="entry name" value="Ankyrin repeat-containing domain"/>
    <property type="match status" value="3"/>
</dbReference>
<dbReference type="Pfam" id="PF12796">
    <property type="entry name" value="Ank_2"/>
    <property type="match status" value="3"/>
</dbReference>
<dbReference type="SUPFAM" id="SSF48403">
    <property type="entry name" value="Ankyrin repeat"/>
    <property type="match status" value="2"/>
</dbReference>
<dbReference type="Pfam" id="PF00023">
    <property type="entry name" value="Ank"/>
    <property type="match status" value="2"/>
</dbReference>
<sequence>MPLGIITIIISAIRVGGPGFLKALIGRARENLAVAEQELMSSTSTEVCELWNGHEVVRCMGSAPIAEFICLLPESGVNKETKVTAMPFEEVKNNYFRKSKPRAMFFRNLVSLNYSSQTQQDHVESPNPVNPSTTGMIITRNPRKSSPNITLNSHNITSRAELRTAAIWGILLQLGLVAYAGCSVYHPALGFLKDGNPVARYAFPCHWVGTLLLVVGLLLCAHVVESSTVEESFRPSKDLMAQMVWLQQTKTVSDQVFDSFAVYSKSKRPFITTSEREREVRNPSGPSLKQEEVPGSALMNESPEVSLELKTTIGMAISLCGYIVQFFGLRGLHWSVSIAQLGAILLMTGAKPWKIGCLKAHVEQFEEGNQKRDSNSSIAHRVVMIRKDIAQLANWQGPASMEAVSLARSIEATMDLLFRDSEQVDYTWSLASQRGEPGENLEEQLIYFRLNRLEGKWNAHADELEAALSMWLYSIDDIEKNEETNHQDTVGDNKDDKWLRVKGSPSRHGLRLLGSYTESLHRDLSWWMPSETTRIIRLSRLTNLPEDGVTNDELCKENHRVVGSGGSEIGRRRYGAAKLSEFTIEIKQPEKYERKSYESGSGSKSEEGVPETPPTTEGDGSNHDFLAAEFLGPLKLLYAQDMFSSFFRTAAMSLEEPLEGPVDTRKKHEATAHTSWKSFVLHNSQLSQLARDIESTGLGSLSDAHLSMIPALSFEKKLPGASIIIDLAREKARIHERLQDWQQAGEIYLWLFRVARTFPLENELSTLATVIVVDFLRQVSLALDLALQQIQTYDDEPPHGLWEVKDLKQELQNELLSNFDMGVEPTVAALLRMYENQRRPWKLNLLKDPVSCNESESGCNETSNSGSEDGSSKTSNSCQEKLNYTDLHEAARIQIQKCYRKQMSLAKDINAKDFLGWTDLHEAVQTQSHKRVKKVMRLAKDINAKDVLGWTPLHYGVRRHDIVTTLMRSPRIDINARDLVEWTPLHYACKTQEKPDNKIDYEAARLHGTVGSMPYNTILRLLEGGADINAQGRDGVAPIHCAAITGFVEGVKLLTEAGAEINVLDGSGKTALHWAVFYGRQATVEYLWRIANRTLRDRKGRTALHLAVISGNWEIATWLADNDAEIVAGDRNRRIPLHQAAWDGKLDLIQLMYKKSPAAVNTPDGYGGTPLRCAVRNGQEVVVRWLLEQTEAEINPTSGGYSLIHSAIEQDRADIAELLIKHGASLASRSGNERSLLHEAVLHGNEEITEMLLKAGARNSFDEYGNSVFKMAKGRKKERVFRSLLEKYDVNVDEEW</sequence>
<organism evidence="5 6">
    <name type="scientific">Colletotrichum melonis</name>
    <dbReference type="NCBI Taxonomy" id="1209925"/>
    <lineage>
        <taxon>Eukaryota</taxon>
        <taxon>Fungi</taxon>
        <taxon>Dikarya</taxon>
        <taxon>Ascomycota</taxon>
        <taxon>Pezizomycotina</taxon>
        <taxon>Sordariomycetes</taxon>
        <taxon>Hypocreomycetidae</taxon>
        <taxon>Glomerellales</taxon>
        <taxon>Glomerellaceae</taxon>
        <taxon>Colletotrichum</taxon>
        <taxon>Colletotrichum acutatum species complex</taxon>
    </lineage>
</organism>